<organism evidence="2 3">
    <name type="scientific">Stutzerimonas zhaodongensis</name>
    <dbReference type="NCBI Taxonomy" id="1176257"/>
    <lineage>
        <taxon>Bacteria</taxon>
        <taxon>Pseudomonadati</taxon>
        <taxon>Pseudomonadota</taxon>
        <taxon>Gammaproteobacteria</taxon>
        <taxon>Pseudomonadales</taxon>
        <taxon>Pseudomonadaceae</taxon>
        <taxon>Stutzerimonas</taxon>
    </lineage>
</organism>
<evidence type="ECO:0000313" key="2">
    <source>
        <dbReference type="EMBL" id="RMH87674.1"/>
    </source>
</evidence>
<dbReference type="AlphaFoldDB" id="A0A3M2HPK5"/>
<protein>
    <submittedName>
        <fullName evidence="2">Uncharacterized protein</fullName>
    </submittedName>
</protein>
<dbReference type="EMBL" id="RFFM01000009">
    <property type="protein sequence ID" value="RMH87674.1"/>
    <property type="molecule type" value="Genomic_DNA"/>
</dbReference>
<evidence type="ECO:0000256" key="1">
    <source>
        <dbReference type="SAM" id="MobiDB-lite"/>
    </source>
</evidence>
<evidence type="ECO:0000313" key="3">
    <source>
        <dbReference type="Proteomes" id="UP000269774"/>
    </source>
</evidence>
<dbReference type="Proteomes" id="UP000269774">
    <property type="component" value="Unassembled WGS sequence"/>
</dbReference>
<keyword evidence="3" id="KW-1185">Reference proteome</keyword>
<proteinExistence type="predicted"/>
<comment type="caution">
    <text evidence="2">The sequence shown here is derived from an EMBL/GenBank/DDBJ whole genome shotgun (WGS) entry which is preliminary data.</text>
</comment>
<accession>A0A3M2HPK5</accession>
<gene>
    <name evidence="2" type="ORF">EA797_20705</name>
</gene>
<name>A0A3M2HPK5_9GAMM</name>
<dbReference type="OrthoDB" id="6949214at2"/>
<reference evidence="2 3" key="1">
    <citation type="submission" date="2018-10" db="EMBL/GenBank/DDBJ databases">
        <title>Pseudomonas zhaodongensis NEAU-ST5-21(T) genome.</title>
        <authorList>
            <person name="Peng J."/>
            <person name="Liu Z.-P."/>
        </authorList>
    </citation>
    <scope>NUCLEOTIDE SEQUENCE [LARGE SCALE GENOMIC DNA]</scope>
    <source>
        <strain evidence="2 3">NEAU-ST5-21</strain>
    </source>
</reference>
<feature type="region of interest" description="Disordered" evidence="1">
    <location>
        <begin position="1"/>
        <end position="23"/>
    </location>
</feature>
<sequence length="92" mass="9996">MADLESRLLPFPHRPRAPSAPSLSVCSSARQPVLADAELRADIVKDLLQQIGGPDGFYPQDVRLKMTLYAAEALLDEMVVLYRRAVSGTATG</sequence>